<feature type="compositionally biased region" description="Basic and acidic residues" evidence="5">
    <location>
        <begin position="44"/>
        <end position="56"/>
    </location>
</feature>
<dbReference type="AlphaFoldDB" id="A0A8H6SX39"/>
<protein>
    <recommendedName>
        <fullName evidence="11">RNA polymerase II-associated protein 1 C-terminal domain-containing protein</fullName>
    </recommendedName>
</protein>
<proteinExistence type="inferred from homology"/>
<dbReference type="InterPro" id="IPR057989">
    <property type="entry name" value="TPR_RPAP1/MINIYO-like"/>
</dbReference>
<feature type="domain" description="RPAP1 N-terminal" evidence="7">
    <location>
        <begin position="81"/>
        <end position="124"/>
    </location>
</feature>
<dbReference type="InterPro" id="IPR013929">
    <property type="entry name" value="RPAP1_C"/>
</dbReference>
<feature type="compositionally biased region" description="Low complexity" evidence="5">
    <location>
        <begin position="17"/>
        <end position="31"/>
    </location>
</feature>
<feature type="region of interest" description="Disordered" evidence="5">
    <location>
        <begin position="121"/>
        <end position="219"/>
    </location>
</feature>
<feature type="compositionally biased region" description="Basic and acidic residues" evidence="5">
    <location>
        <begin position="157"/>
        <end position="168"/>
    </location>
</feature>
<sequence length="1177" mass="129628">MSSLVGAVFERSATSKPSSPFAPGPSSAGFPQATHRSKKSAFSKAREQNVQRRDHLPTVVPSQPMQQHAEAGRSLDWREQMSRENEYRVSAMTEDEREQEKKEILQRFGPGIGDILKKAREARERNVAGPSSPRIEPLPSALASPSRPASSASKKIRFAEVTESDVHVYESAPPSPRKKALALPPPSIDDNDAVSIGTWKGKSPASTLANEEPEEGTPEYIRRRFFPSAPSNNPNLAWMEESARPGSSGPASTSLRFDLSGNVLPPSLHDSLPTHLGLHHHAPDETGVQLAGYTLDDIFLMSRSEVKAQRAAAMRMLGGIADWANLNEDQAELRPRVLAAGIEAMAERGSLGLHAVEVVWKCLSAYAVPIIAGVELGITIPSLPLSHLLQQTATALETSEDPTSLGHLLAILRQLANTNNDTATEIVSTPSLISNLFRAFLLSSSHTSTEHANEALQLLTTLASSSRANARTLCEPADALLRFIAILPPPNPHLVTSTLAFYKTLASYGLYSNIASTAHLPLTDLARYIHDNHSLAAPWAELLEAWIVCATDPHHTTPEHDILWSQVVACGWGQDLLAIMPKLDDSDDMAAVWRATATWLEGARINGVRAGEEERAECLASVKAGFETEGGLEHKTVQAALSNLTSELSLIEGSDPEKMARMGRVAETLAAAIRLWLACLPTSSTNPISSPPFRLPFEQLSEICRKLVAHPVWSALPGSGAGYAVYRPLSSLLARYLRLSRHLPNISQDVWMAQALAVIARLLPGDEDFAVEVTNELIDLFTVEWTNARGFDMTLEFWNKRGLKILKPFLPHVIRPTLDVFVGPSTTSPNSIKYSTTQRLPTHSSAFSREYGVPLRRDWSLAPLDHLLRSGVSPAFQNLPPSWDGSEVDVTRAALLLTNICREISSRYSLSSFVLTREEAVFGCMKVFMLEHGQPHNDSAEEVFRDPLVNKLMDNLLSRYTAVAGLPTSPDDLEQAAIPFLGSSTPFYQYYTDFIALYDAISFSHPTFARLLLPPTTMKYAPDYRRHLWNDFAHVIRTIRVTPETLIAGDLGEYLWPVDSDPQMLGGYLRALLKDGGVQDFLRLVALHHVACNIWPDLRENGEDERAEKLLKAVIEQGSHDTVAEVMRYRQASKQHVSLPPDCFNIHENLRISRLDFVRRVGGDVLVERVHGLFSQG</sequence>
<feature type="domain" description="RPAP1 C-terminal" evidence="6">
    <location>
        <begin position="254"/>
        <end position="322"/>
    </location>
</feature>
<keyword evidence="4" id="KW-0539">Nucleus</keyword>
<feature type="region of interest" description="Disordered" evidence="5">
    <location>
        <begin position="232"/>
        <end position="254"/>
    </location>
</feature>
<organism evidence="9 10">
    <name type="scientific">Mycena indigotica</name>
    <dbReference type="NCBI Taxonomy" id="2126181"/>
    <lineage>
        <taxon>Eukaryota</taxon>
        <taxon>Fungi</taxon>
        <taxon>Dikarya</taxon>
        <taxon>Basidiomycota</taxon>
        <taxon>Agaricomycotina</taxon>
        <taxon>Agaricomycetes</taxon>
        <taxon>Agaricomycetidae</taxon>
        <taxon>Agaricales</taxon>
        <taxon>Marasmiineae</taxon>
        <taxon>Mycenaceae</taxon>
        <taxon>Mycena</taxon>
    </lineage>
</organism>
<dbReference type="EMBL" id="JACAZF010000004">
    <property type="protein sequence ID" value="KAF7306281.1"/>
    <property type="molecule type" value="Genomic_DNA"/>
</dbReference>
<evidence type="ECO:0000256" key="3">
    <source>
        <dbReference type="ARBA" id="ARBA00023163"/>
    </source>
</evidence>
<comment type="subcellular location">
    <subcellularLocation>
        <location evidence="1">Nucleus</location>
    </subcellularLocation>
</comment>
<dbReference type="Pfam" id="PF08620">
    <property type="entry name" value="RPAP1_C"/>
    <property type="match status" value="1"/>
</dbReference>
<feature type="region of interest" description="Disordered" evidence="5">
    <location>
        <begin position="1"/>
        <end position="106"/>
    </location>
</feature>
<keyword evidence="10" id="KW-1185">Reference proteome</keyword>
<evidence type="ECO:0000256" key="5">
    <source>
        <dbReference type="SAM" id="MobiDB-lite"/>
    </source>
</evidence>
<evidence type="ECO:0008006" key="11">
    <source>
        <dbReference type="Google" id="ProtNLM"/>
    </source>
</evidence>
<gene>
    <name evidence="9" type="ORF">MIND_00419000</name>
</gene>
<dbReference type="OrthoDB" id="348201at2759"/>
<evidence type="ECO:0000259" key="6">
    <source>
        <dbReference type="Pfam" id="PF08620"/>
    </source>
</evidence>
<reference evidence="9" key="1">
    <citation type="submission" date="2020-05" db="EMBL/GenBank/DDBJ databases">
        <title>Mycena genomes resolve the evolution of fungal bioluminescence.</title>
        <authorList>
            <person name="Tsai I.J."/>
        </authorList>
    </citation>
    <scope>NUCLEOTIDE SEQUENCE</scope>
    <source>
        <strain evidence="9">171206Taipei</strain>
    </source>
</reference>
<dbReference type="InterPro" id="IPR016024">
    <property type="entry name" value="ARM-type_fold"/>
</dbReference>
<name>A0A8H6SX39_9AGAR</name>
<comment type="caution">
    <text evidence="9">The sequence shown here is derived from an EMBL/GenBank/DDBJ whole genome shotgun (WGS) entry which is preliminary data.</text>
</comment>
<feature type="compositionally biased region" description="Basic and acidic residues" evidence="5">
    <location>
        <begin position="70"/>
        <end position="87"/>
    </location>
</feature>
<dbReference type="GO" id="GO:0006366">
    <property type="term" value="P:transcription by RNA polymerase II"/>
    <property type="evidence" value="ECO:0007669"/>
    <property type="project" value="InterPro"/>
</dbReference>
<evidence type="ECO:0000259" key="8">
    <source>
        <dbReference type="Pfam" id="PF25766"/>
    </source>
</evidence>
<dbReference type="InterPro" id="IPR013930">
    <property type="entry name" value="RPAP1_N"/>
</dbReference>
<evidence type="ECO:0000256" key="4">
    <source>
        <dbReference type="ARBA" id="ARBA00023242"/>
    </source>
</evidence>
<dbReference type="SUPFAM" id="SSF48371">
    <property type="entry name" value="ARM repeat"/>
    <property type="match status" value="1"/>
</dbReference>
<dbReference type="PANTHER" id="PTHR21483">
    <property type="entry name" value="RNA POLYMERASE II-ASSOCIATED PROTEIN 1"/>
    <property type="match status" value="1"/>
</dbReference>
<feature type="compositionally biased region" description="Low complexity" evidence="5">
    <location>
        <begin position="137"/>
        <end position="153"/>
    </location>
</feature>
<evidence type="ECO:0000259" key="7">
    <source>
        <dbReference type="Pfam" id="PF08621"/>
    </source>
</evidence>
<evidence type="ECO:0000313" key="10">
    <source>
        <dbReference type="Proteomes" id="UP000636479"/>
    </source>
</evidence>
<dbReference type="PANTHER" id="PTHR21483:SF18">
    <property type="entry name" value="RNA POLYMERASE II-ASSOCIATED PROTEIN 1"/>
    <property type="match status" value="1"/>
</dbReference>
<dbReference type="Pfam" id="PF08621">
    <property type="entry name" value="RPAP1_N"/>
    <property type="match status" value="1"/>
</dbReference>
<comment type="similarity">
    <text evidence="2">Belongs to the RPAP1 family.</text>
</comment>
<evidence type="ECO:0000256" key="2">
    <source>
        <dbReference type="ARBA" id="ARBA00009953"/>
    </source>
</evidence>
<dbReference type="GeneID" id="59343524"/>
<feature type="domain" description="RPAP1/MINIYO-like TPR repeats" evidence="8">
    <location>
        <begin position="940"/>
        <end position="1091"/>
    </location>
</feature>
<dbReference type="Proteomes" id="UP000636479">
    <property type="component" value="Unassembled WGS sequence"/>
</dbReference>
<evidence type="ECO:0000256" key="1">
    <source>
        <dbReference type="ARBA" id="ARBA00004123"/>
    </source>
</evidence>
<dbReference type="InterPro" id="IPR039913">
    <property type="entry name" value="RPAP1/Rba50"/>
</dbReference>
<evidence type="ECO:0000313" key="9">
    <source>
        <dbReference type="EMBL" id="KAF7306281.1"/>
    </source>
</evidence>
<dbReference type="RefSeq" id="XP_037221300.1">
    <property type="nucleotide sequence ID" value="XM_037361008.1"/>
</dbReference>
<dbReference type="Pfam" id="PF25766">
    <property type="entry name" value="TPR_RPAP1"/>
    <property type="match status" value="1"/>
</dbReference>
<accession>A0A8H6SX39</accession>
<keyword evidence="3" id="KW-0804">Transcription</keyword>